<dbReference type="GeneID" id="63831205"/>
<name>A0A165GEK9_9APHY</name>
<dbReference type="InterPro" id="IPR036291">
    <property type="entry name" value="NAD(P)-bd_dom_sf"/>
</dbReference>
<dbReference type="InterPro" id="IPR011032">
    <property type="entry name" value="GroES-like_sf"/>
</dbReference>
<dbReference type="STRING" id="1314785.A0A165GEK9"/>
<dbReference type="InParanoid" id="A0A165GEK9"/>
<dbReference type="PANTHER" id="PTHR43401:SF2">
    <property type="entry name" value="L-THREONINE 3-DEHYDROGENASE"/>
    <property type="match status" value="1"/>
</dbReference>
<protein>
    <submittedName>
        <fullName evidence="7">GroES-like protein</fullName>
    </submittedName>
</protein>
<dbReference type="EMBL" id="KV427609">
    <property type="protein sequence ID" value="KZT10241.1"/>
    <property type="molecule type" value="Genomic_DNA"/>
</dbReference>
<evidence type="ECO:0000256" key="3">
    <source>
        <dbReference type="ARBA" id="ARBA00023002"/>
    </source>
</evidence>
<evidence type="ECO:0000256" key="2">
    <source>
        <dbReference type="ARBA" id="ARBA00022833"/>
    </source>
</evidence>
<dbReference type="Gene3D" id="3.90.180.10">
    <property type="entry name" value="Medium-chain alcohol dehydrogenases, catalytic domain"/>
    <property type="match status" value="1"/>
</dbReference>
<dbReference type="InterPro" id="IPR013154">
    <property type="entry name" value="ADH-like_N"/>
</dbReference>
<reference evidence="7 8" key="1">
    <citation type="journal article" date="2016" name="Mol. Biol. Evol.">
        <title>Comparative Genomics of Early-Diverging Mushroom-Forming Fungi Provides Insights into the Origins of Lignocellulose Decay Capabilities.</title>
        <authorList>
            <person name="Nagy L.G."/>
            <person name="Riley R."/>
            <person name="Tritt A."/>
            <person name="Adam C."/>
            <person name="Daum C."/>
            <person name="Floudas D."/>
            <person name="Sun H."/>
            <person name="Yadav J.S."/>
            <person name="Pangilinan J."/>
            <person name="Larsson K.H."/>
            <person name="Matsuura K."/>
            <person name="Barry K."/>
            <person name="Labutti K."/>
            <person name="Kuo R."/>
            <person name="Ohm R.A."/>
            <person name="Bhattacharya S.S."/>
            <person name="Shirouzu T."/>
            <person name="Yoshinaga Y."/>
            <person name="Martin F.M."/>
            <person name="Grigoriev I.V."/>
            <person name="Hibbett D.S."/>
        </authorList>
    </citation>
    <scope>NUCLEOTIDE SEQUENCE [LARGE SCALE GENOMIC DNA]</scope>
    <source>
        <strain evidence="7 8">93-53</strain>
    </source>
</reference>
<dbReference type="Proteomes" id="UP000076871">
    <property type="component" value="Unassembled WGS sequence"/>
</dbReference>
<evidence type="ECO:0000259" key="5">
    <source>
        <dbReference type="Pfam" id="PF00107"/>
    </source>
</evidence>
<feature type="domain" description="Alcohol dehydrogenase-like C-terminal" evidence="5">
    <location>
        <begin position="176"/>
        <end position="307"/>
    </location>
</feature>
<evidence type="ECO:0000313" key="7">
    <source>
        <dbReference type="EMBL" id="KZT10241.1"/>
    </source>
</evidence>
<dbReference type="PROSITE" id="PS00059">
    <property type="entry name" value="ADH_ZINC"/>
    <property type="match status" value="1"/>
</dbReference>
<comment type="cofactor">
    <cofactor evidence="4">
        <name>Zn(2+)</name>
        <dbReference type="ChEBI" id="CHEBI:29105"/>
    </cofactor>
</comment>
<dbReference type="Gene3D" id="3.40.50.720">
    <property type="entry name" value="NAD(P)-binding Rossmann-like Domain"/>
    <property type="match status" value="1"/>
</dbReference>
<evidence type="ECO:0000313" key="8">
    <source>
        <dbReference type="Proteomes" id="UP000076871"/>
    </source>
</evidence>
<sequence length="347" mass="37772">MSAAMMNAVYYEEPRKFDVRQVPVPQVGDDDVLFKVVCCGVCGTDNHVHDGEFITTFPLVPGHEVVGIVADYGKNVHGFAMGDRVVADPGVTCGACFYCRRGTSLLCENFLGKGVSSAERGGFSEYITFHASKVYKIHNLTDEEATLVEPAACAIHGMDQLSAPVGVEALVIGAGPTGLILAQLLKLNGAMRVVIAANKGIKTQVAINLDAGDAYVELDREDPGPQWERLRKEYPYGFDVVVEATGSEKVANDAINYVRRGGTLMIYGVYDRSSTVHWSPAKIFGDEIRIIGSFAQTHCFPRAVQYLDSGKIRIKGMVTDVFTIAEYQKALDKLNSREAVKIAVRPQ</sequence>
<dbReference type="InterPro" id="IPR013149">
    <property type="entry name" value="ADH-like_C"/>
</dbReference>
<evidence type="ECO:0000256" key="4">
    <source>
        <dbReference type="RuleBase" id="RU361277"/>
    </source>
</evidence>
<evidence type="ECO:0000259" key="6">
    <source>
        <dbReference type="Pfam" id="PF08240"/>
    </source>
</evidence>
<dbReference type="Pfam" id="PF00107">
    <property type="entry name" value="ADH_zinc_N"/>
    <property type="match status" value="1"/>
</dbReference>
<accession>A0A165GEK9</accession>
<organism evidence="7 8">
    <name type="scientific">Laetiporus sulphureus 93-53</name>
    <dbReference type="NCBI Taxonomy" id="1314785"/>
    <lineage>
        <taxon>Eukaryota</taxon>
        <taxon>Fungi</taxon>
        <taxon>Dikarya</taxon>
        <taxon>Basidiomycota</taxon>
        <taxon>Agaricomycotina</taxon>
        <taxon>Agaricomycetes</taxon>
        <taxon>Polyporales</taxon>
        <taxon>Laetiporus</taxon>
    </lineage>
</organism>
<gene>
    <name evidence="7" type="ORF">LAESUDRAFT_809947</name>
</gene>
<dbReference type="InterPro" id="IPR002328">
    <property type="entry name" value="ADH_Zn_CS"/>
</dbReference>
<evidence type="ECO:0000256" key="1">
    <source>
        <dbReference type="ARBA" id="ARBA00022723"/>
    </source>
</evidence>
<dbReference type="SUPFAM" id="SSF50129">
    <property type="entry name" value="GroES-like"/>
    <property type="match status" value="1"/>
</dbReference>
<keyword evidence="2 4" id="KW-0862">Zinc</keyword>
<dbReference type="RefSeq" id="XP_040767981.1">
    <property type="nucleotide sequence ID" value="XM_040914177.1"/>
</dbReference>
<keyword evidence="1 4" id="KW-0479">Metal-binding</keyword>
<comment type="similarity">
    <text evidence="4">Belongs to the zinc-containing alcohol dehydrogenase family.</text>
</comment>
<dbReference type="GO" id="GO:0008270">
    <property type="term" value="F:zinc ion binding"/>
    <property type="evidence" value="ECO:0007669"/>
    <property type="project" value="InterPro"/>
</dbReference>
<dbReference type="CDD" id="cd08234">
    <property type="entry name" value="threonine_DH_like"/>
    <property type="match status" value="1"/>
</dbReference>
<dbReference type="Pfam" id="PF08240">
    <property type="entry name" value="ADH_N"/>
    <property type="match status" value="1"/>
</dbReference>
<keyword evidence="8" id="KW-1185">Reference proteome</keyword>
<dbReference type="GO" id="GO:0016491">
    <property type="term" value="F:oxidoreductase activity"/>
    <property type="evidence" value="ECO:0007669"/>
    <property type="project" value="UniProtKB-KW"/>
</dbReference>
<dbReference type="OrthoDB" id="5363962at2759"/>
<feature type="domain" description="Alcohol dehydrogenase-like N-terminal" evidence="6">
    <location>
        <begin position="28"/>
        <end position="138"/>
    </location>
</feature>
<dbReference type="InterPro" id="IPR050129">
    <property type="entry name" value="Zn_alcohol_dh"/>
</dbReference>
<dbReference type="PANTHER" id="PTHR43401">
    <property type="entry name" value="L-THREONINE 3-DEHYDROGENASE"/>
    <property type="match status" value="1"/>
</dbReference>
<keyword evidence="3" id="KW-0560">Oxidoreductase</keyword>
<dbReference type="AlphaFoldDB" id="A0A165GEK9"/>
<dbReference type="SUPFAM" id="SSF51735">
    <property type="entry name" value="NAD(P)-binding Rossmann-fold domains"/>
    <property type="match status" value="1"/>
</dbReference>
<proteinExistence type="inferred from homology"/>